<dbReference type="AlphaFoldDB" id="A0A1Y2BXS6"/>
<dbReference type="OrthoDB" id="2103031at2759"/>
<evidence type="ECO:0000313" key="2">
    <source>
        <dbReference type="EMBL" id="ORY39561.1"/>
    </source>
</evidence>
<comment type="caution">
    <text evidence="2">The sequence shown here is derived from an EMBL/GenBank/DDBJ whole genome shotgun (WGS) entry which is preliminary data.</text>
</comment>
<sequence length="138" mass="15591">MAQPHNTHNPIDNPFYPLRGPPQTEAEREVLQEHIRREQATLNASIQAKLAAPKSLVAAAHENCADVKWDLLQCMNRRSLVGSFTGACKAEKKTVERCVVLQTEFLTALKYHKAATDEERERVAVQADRMYLDHINGK</sequence>
<feature type="region of interest" description="Disordered" evidence="1">
    <location>
        <begin position="1"/>
        <end position="22"/>
    </location>
</feature>
<gene>
    <name evidence="2" type="ORF">BCR33DRAFT_720024</name>
</gene>
<keyword evidence="3" id="KW-1185">Reference proteome</keyword>
<accession>A0A1Y2BXS6</accession>
<name>A0A1Y2BXS6_9FUNG</name>
<evidence type="ECO:0000313" key="3">
    <source>
        <dbReference type="Proteomes" id="UP000193642"/>
    </source>
</evidence>
<evidence type="ECO:0000256" key="1">
    <source>
        <dbReference type="SAM" id="MobiDB-lite"/>
    </source>
</evidence>
<protein>
    <submittedName>
        <fullName evidence="2">Uncharacterized protein</fullName>
    </submittedName>
</protein>
<reference evidence="2 3" key="1">
    <citation type="submission" date="2016-07" db="EMBL/GenBank/DDBJ databases">
        <title>Pervasive Adenine N6-methylation of Active Genes in Fungi.</title>
        <authorList>
            <consortium name="DOE Joint Genome Institute"/>
            <person name="Mondo S.J."/>
            <person name="Dannebaum R.O."/>
            <person name="Kuo R.C."/>
            <person name="Labutti K."/>
            <person name="Haridas S."/>
            <person name="Kuo A."/>
            <person name="Salamov A."/>
            <person name="Ahrendt S.R."/>
            <person name="Lipzen A."/>
            <person name="Sullivan W."/>
            <person name="Andreopoulos W.B."/>
            <person name="Clum A."/>
            <person name="Lindquist E."/>
            <person name="Daum C."/>
            <person name="Ramamoorthy G.K."/>
            <person name="Gryganskyi A."/>
            <person name="Culley D."/>
            <person name="Magnuson J.K."/>
            <person name="James T.Y."/>
            <person name="O'Malley M.A."/>
            <person name="Stajich J.E."/>
            <person name="Spatafora J.W."/>
            <person name="Visel A."/>
            <person name="Grigoriev I.V."/>
        </authorList>
    </citation>
    <scope>NUCLEOTIDE SEQUENCE [LARGE SCALE GENOMIC DNA]</scope>
    <source>
        <strain evidence="2 3">JEL800</strain>
    </source>
</reference>
<feature type="compositionally biased region" description="Polar residues" evidence="1">
    <location>
        <begin position="1"/>
        <end position="10"/>
    </location>
</feature>
<dbReference type="Proteomes" id="UP000193642">
    <property type="component" value="Unassembled WGS sequence"/>
</dbReference>
<dbReference type="EMBL" id="MCGO01000039">
    <property type="protein sequence ID" value="ORY39561.1"/>
    <property type="molecule type" value="Genomic_DNA"/>
</dbReference>
<proteinExistence type="predicted"/>
<organism evidence="2 3">
    <name type="scientific">Rhizoclosmatium globosum</name>
    <dbReference type="NCBI Taxonomy" id="329046"/>
    <lineage>
        <taxon>Eukaryota</taxon>
        <taxon>Fungi</taxon>
        <taxon>Fungi incertae sedis</taxon>
        <taxon>Chytridiomycota</taxon>
        <taxon>Chytridiomycota incertae sedis</taxon>
        <taxon>Chytridiomycetes</taxon>
        <taxon>Chytridiales</taxon>
        <taxon>Chytriomycetaceae</taxon>
        <taxon>Rhizoclosmatium</taxon>
    </lineage>
</organism>